<feature type="region of interest" description="Disordered" evidence="1">
    <location>
        <begin position="1"/>
        <end position="22"/>
    </location>
</feature>
<gene>
    <name evidence="2" type="ORF">EWV88_14000</name>
</gene>
<evidence type="ECO:0000313" key="2">
    <source>
        <dbReference type="EMBL" id="TRV22119.1"/>
    </source>
</evidence>
<dbReference type="EMBL" id="SFAP01000169">
    <property type="protein sequence ID" value="TRV22119.1"/>
    <property type="molecule type" value="Genomic_DNA"/>
</dbReference>
<protein>
    <submittedName>
        <fullName evidence="2">Uncharacterized protein</fullName>
    </submittedName>
</protein>
<evidence type="ECO:0000313" key="3">
    <source>
        <dbReference type="Proteomes" id="UP000318616"/>
    </source>
</evidence>
<organism evidence="2 3">
    <name type="scientific">Microcystis wesenbergii Mw_MB_S_20031200_S109D</name>
    <dbReference type="NCBI Taxonomy" id="2486241"/>
    <lineage>
        <taxon>Bacteria</taxon>
        <taxon>Bacillati</taxon>
        <taxon>Cyanobacteriota</taxon>
        <taxon>Cyanophyceae</taxon>
        <taxon>Oscillatoriophycideae</taxon>
        <taxon>Chroococcales</taxon>
        <taxon>Microcystaceae</taxon>
        <taxon>Microcystis</taxon>
    </lineage>
</organism>
<accession>A0A552LPJ0</accession>
<evidence type="ECO:0000256" key="1">
    <source>
        <dbReference type="SAM" id="MobiDB-lite"/>
    </source>
</evidence>
<dbReference type="Proteomes" id="UP000318616">
    <property type="component" value="Unassembled WGS sequence"/>
</dbReference>
<feature type="compositionally biased region" description="Basic and acidic residues" evidence="1">
    <location>
        <begin position="1"/>
        <end position="20"/>
    </location>
</feature>
<name>A0A552LPJ0_9CHRO</name>
<comment type="caution">
    <text evidence="2">The sequence shown here is derived from an EMBL/GenBank/DDBJ whole genome shotgun (WGS) entry which is preliminary data.</text>
</comment>
<proteinExistence type="predicted"/>
<dbReference type="AlphaFoldDB" id="A0A552LPJ0"/>
<sequence length="77" mass="8888">MRSQEIGDRRQETGDRRQGTGDRFWGLGFWGFGVLVQFPTSPHPLSSQETGNLQEVSRKKNLSYTKIVSTDRHLPRR</sequence>
<reference evidence="2 3" key="1">
    <citation type="submission" date="2019-01" db="EMBL/GenBank/DDBJ databases">
        <title>Coherence of Microcystis species and biogeography revealed through population genomics.</title>
        <authorList>
            <person name="Perez-Carrascal O.M."/>
            <person name="Terrat Y."/>
            <person name="Giani A."/>
            <person name="Fortin N."/>
            <person name="Tromas N."/>
            <person name="Shapiro B.J."/>
        </authorList>
    </citation>
    <scope>NUCLEOTIDE SEQUENCE [LARGE SCALE GENOMIC DNA]</scope>
    <source>
        <strain evidence="2">Mw_MB_S_20031200_S109D</strain>
    </source>
</reference>